<dbReference type="Proteomes" id="UP000465112">
    <property type="component" value="Chromosome 7"/>
</dbReference>
<organism evidence="1 2">
    <name type="scientific">Perca fluviatilis</name>
    <name type="common">European perch</name>
    <dbReference type="NCBI Taxonomy" id="8168"/>
    <lineage>
        <taxon>Eukaryota</taxon>
        <taxon>Metazoa</taxon>
        <taxon>Chordata</taxon>
        <taxon>Craniata</taxon>
        <taxon>Vertebrata</taxon>
        <taxon>Euteleostomi</taxon>
        <taxon>Actinopterygii</taxon>
        <taxon>Neopterygii</taxon>
        <taxon>Teleostei</taxon>
        <taxon>Neoteleostei</taxon>
        <taxon>Acanthomorphata</taxon>
        <taxon>Eupercaria</taxon>
        <taxon>Perciformes</taxon>
        <taxon>Percoidei</taxon>
        <taxon>Percidae</taxon>
        <taxon>Percinae</taxon>
        <taxon>Perca</taxon>
    </lineage>
</organism>
<gene>
    <name evidence="1" type="ORF">PFLUV_G00090500</name>
</gene>
<dbReference type="AlphaFoldDB" id="A0A6A5F1W9"/>
<comment type="caution">
    <text evidence="1">The sequence shown here is derived from an EMBL/GenBank/DDBJ whole genome shotgun (WGS) entry which is preliminary data.</text>
</comment>
<name>A0A6A5F1W9_PERFL</name>
<proteinExistence type="predicted"/>
<protein>
    <submittedName>
        <fullName evidence="1">Uncharacterized protein</fullName>
    </submittedName>
</protein>
<evidence type="ECO:0000313" key="2">
    <source>
        <dbReference type="Proteomes" id="UP000465112"/>
    </source>
</evidence>
<reference evidence="1 2" key="1">
    <citation type="submission" date="2019-06" db="EMBL/GenBank/DDBJ databases">
        <title>A chromosome-scale genome assembly of the European perch, Perca fluviatilis.</title>
        <authorList>
            <person name="Roques C."/>
            <person name="Zahm M."/>
            <person name="Cabau C."/>
            <person name="Klopp C."/>
            <person name="Bouchez O."/>
            <person name="Donnadieu C."/>
            <person name="Kuhl H."/>
            <person name="Gislard M."/>
            <person name="Guendouz S."/>
            <person name="Journot L."/>
            <person name="Haffray P."/>
            <person name="Bestin A."/>
            <person name="Morvezen R."/>
            <person name="Feron R."/>
            <person name="Wen M."/>
            <person name="Jouanno E."/>
            <person name="Herpin A."/>
            <person name="Schartl M."/>
            <person name="Postlethwait J."/>
            <person name="Schaerlinger B."/>
            <person name="Chardard D."/>
            <person name="Lecocq T."/>
            <person name="Poncet C."/>
            <person name="Jaffrelo L."/>
            <person name="Lampietro C."/>
            <person name="Guiguen Y."/>
        </authorList>
    </citation>
    <scope>NUCLEOTIDE SEQUENCE [LARGE SCALE GENOMIC DNA]</scope>
    <source>
        <tissue evidence="1">Blood</tissue>
    </source>
</reference>
<evidence type="ECO:0000313" key="1">
    <source>
        <dbReference type="EMBL" id="KAF1388466.1"/>
    </source>
</evidence>
<accession>A0A6A5F1W9</accession>
<sequence length="68" mass="7779">MPILFFSQRHKGTGKLVANVVTHLPPTQTNTRSLTSMKKAYDFIIKLDDSAHAQLHMELLPPRKRHSK</sequence>
<keyword evidence="2" id="KW-1185">Reference proteome</keyword>
<dbReference type="EMBL" id="VHII01000007">
    <property type="protein sequence ID" value="KAF1388466.1"/>
    <property type="molecule type" value="Genomic_DNA"/>
</dbReference>